<dbReference type="EMBL" id="JAVXZY010000004">
    <property type="protein sequence ID" value="MDT9000160.1"/>
    <property type="molecule type" value="Genomic_DNA"/>
</dbReference>
<evidence type="ECO:0000259" key="3">
    <source>
        <dbReference type="PROSITE" id="PS51186"/>
    </source>
</evidence>
<dbReference type="CDD" id="cd04301">
    <property type="entry name" value="NAT_SF"/>
    <property type="match status" value="1"/>
</dbReference>
<dbReference type="Gene3D" id="3.40.630.30">
    <property type="match status" value="1"/>
</dbReference>
<protein>
    <submittedName>
        <fullName evidence="4">GNAT family N-acetyltransferase</fullName>
    </submittedName>
</protein>
<feature type="domain" description="N-acetyltransferase" evidence="3">
    <location>
        <begin position="28"/>
        <end position="175"/>
    </location>
</feature>
<dbReference type="RefSeq" id="WP_315650711.1">
    <property type="nucleotide sequence ID" value="NZ_JAVXZY010000004.1"/>
</dbReference>
<sequence>MTTSIKPTRLDPSVAPLLADCAHPPYSVALERPDQADVQALIAALDAYQAALYPSTGGRPTALSRLLRPEVRFMVVRNAFKQVQGCAAIVLSPEQAELQRLMIEPAARGHGLAKQLLQALEREALRAGQRCMRLEAGLRQRPAIHLCERMGFVPRPPFGRHRAAPFSLFMEKWLAD</sequence>
<keyword evidence="2" id="KW-0012">Acyltransferase</keyword>
<dbReference type="SUPFAM" id="SSF55729">
    <property type="entry name" value="Acyl-CoA N-acyltransferases (Nat)"/>
    <property type="match status" value="1"/>
</dbReference>
<dbReference type="PANTHER" id="PTHR43877:SF2">
    <property type="entry name" value="AMINOALKYLPHOSPHONATE N-ACETYLTRANSFERASE-RELATED"/>
    <property type="match status" value="1"/>
</dbReference>
<proteinExistence type="predicted"/>
<dbReference type="InterPro" id="IPR000182">
    <property type="entry name" value="GNAT_dom"/>
</dbReference>
<gene>
    <name evidence="4" type="ORF">RQP53_12860</name>
</gene>
<organism evidence="4 5">
    <name type="scientific">Roseateles aquae</name>
    <dbReference type="NCBI Taxonomy" id="3077235"/>
    <lineage>
        <taxon>Bacteria</taxon>
        <taxon>Pseudomonadati</taxon>
        <taxon>Pseudomonadota</taxon>
        <taxon>Betaproteobacteria</taxon>
        <taxon>Burkholderiales</taxon>
        <taxon>Sphaerotilaceae</taxon>
        <taxon>Roseateles</taxon>
    </lineage>
</organism>
<dbReference type="InterPro" id="IPR016181">
    <property type="entry name" value="Acyl_CoA_acyltransferase"/>
</dbReference>
<comment type="caution">
    <text evidence="4">The sequence shown here is derived from an EMBL/GenBank/DDBJ whole genome shotgun (WGS) entry which is preliminary data.</text>
</comment>
<reference evidence="4" key="1">
    <citation type="submission" date="2023-09" db="EMBL/GenBank/DDBJ databases">
        <title>Paucibacter sp. APW11 Genome sequencing and assembly.</title>
        <authorList>
            <person name="Kim I."/>
        </authorList>
    </citation>
    <scope>NUCLEOTIDE SEQUENCE</scope>
    <source>
        <strain evidence="4">APW11</strain>
    </source>
</reference>
<keyword evidence="5" id="KW-1185">Reference proteome</keyword>
<dbReference type="PANTHER" id="PTHR43877">
    <property type="entry name" value="AMINOALKYLPHOSPHONATE N-ACETYLTRANSFERASE-RELATED-RELATED"/>
    <property type="match status" value="1"/>
</dbReference>
<name>A0ABU3PC76_9BURK</name>
<dbReference type="Pfam" id="PF00583">
    <property type="entry name" value="Acetyltransf_1"/>
    <property type="match status" value="1"/>
</dbReference>
<dbReference type="PROSITE" id="PS51186">
    <property type="entry name" value="GNAT"/>
    <property type="match status" value="1"/>
</dbReference>
<evidence type="ECO:0000313" key="4">
    <source>
        <dbReference type="EMBL" id="MDT9000160.1"/>
    </source>
</evidence>
<evidence type="ECO:0000313" key="5">
    <source>
        <dbReference type="Proteomes" id="UP001246372"/>
    </source>
</evidence>
<evidence type="ECO:0000256" key="1">
    <source>
        <dbReference type="ARBA" id="ARBA00022679"/>
    </source>
</evidence>
<evidence type="ECO:0000256" key="2">
    <source>
        <dbReference type="ARBA" id="ARBA00023315"/>
    </source>
</evidence>
<keyword evidence="1" id="KW-0808">Transferase</keyword>
<dbReference type="Proteomes" id="UP001246372">
    <property type="component" value="Unassembled WGS sequence"/>
</dbReference>
<accession>A0ABU3PC76</accession>
<dbReference type="InterPro" id="IPR050832">
    <property type="entry name" value="Bact_Acetyltransf"/>
</dbReference>